<dbReference type="InterPro" id="IPR015421">
    <property type="entry name" value="PyrdxlP-dep_Trfase_major"/>
</dbReference>
<dbReference type="NCBIfam" id="NF002325">
    <property type="entry name" value="PRK01278.1"/>
    <property type="match status" value="1"/>
</dbReference>
<dbReference type="EC" id="2.6.1.11" evidence="5"/>
<dbReference type="InterPro" id="IPR004636">
    <property type="entry name" value="AcOrn/SuccOrn_fam"/>
</dbReference>
<comment type="cofactor">
    <cofactor evidence="5">
        <name>pyridoxal 5'-phosphate</name>
        <dbReference type="ChEBI" id="CHEBI:597326"/>
    </cofactor>
    <text evidence="5">Binds 1 pyridoxal phosphate per subunit.</text>
</comment>
<keyword evidence="3 5" id="KW-0808">Transferase</keyword>
<comment type="similarity">
    <text evidence="5">Belongs to the class-III pyridoxal-phosphate-dependent aminotransferase family. ArgD subfamily.</text>
</comment>
<dbReference type="PANTHER" id="PTHR11986">
    <property type="entry name" value="AMINOTRANSFERASE CLASS III"/>
    <property type="match status" value="1"/>
</dbReference>
<comment type="miscellaneous">
    <text evidence="5">May also have succinyldiaminopimelate aminotransferase activity, thus carrying out the corresponding step in lysine biosynthesis.</text>
</comment>
<evidence type="ECO:0000256" key="4">
    <source>
        <dbReference type="ARBA" id="ARBA00022898"/>
    </source>
</evidence>
<dbReference type="Proteomes" id="UP000275394">
    <property type="component" value="Unassembled WGS sequence"/>
</dbReference>
<keyword evidence="5" id="KW-0055">Arginine biosynthesis</keyword>
<dbReference type="SUPFAM" id="SSF53383">
    <property type="entry name" value="PLP-dependent transferases"/>
    <property type="match status" value="1"/>
</dbReference>
<dbReference type="PIRSF" id="PIRSF000521">
    <property type="entry name" value="Transaminase_4ab_Lys_Orn"/>
    <property type="match status" value="1"/>
</dbReference>
<sequence>MCCPDVLEEMITPMTNTIMNTYGRLPVQFERGEGCYLFDIDGNRYLDALSGIGTCNLGHCHPAVTEALTNQAATLVHTSNLYHVGSQSTLAEKLIAITGMDNVFFANSGAESNEAAIKIARLYGHNKGIETPKIIVMENSFHGRTLATLSATGNSKIQAGFGPLVEGFIRAPFGDIEHVRQLVNQHSDIVAILVEPIQGEGGVNVSPRNYLKNLQQLCNDSELLLMLDEIQTGNGRTGHYFAFQHEKLEPDVVTTAKGLGNGVPIGACIAGRRASGIFQPGNHGSTFGGNPLACAAANAVIDTIQENELLDNSLSMGEYIRQQLALALQDTQGVVEIRGQGLMIGIELSSDCAELMAQALEQKLLINVTAGNVIRLLPPIIIDKEMAQNMIDILVPLIQKHLNR</sequence>
<feature type="binding site" evidence="5">
    <location>
        <position position="141"/>
    </location>
    <ligand>
        <name>pyridoxal 5'-phosphate</name>
        <dbReference type="ChEBI" id="CHEBI:597326"/>
    </ligand>
</feature>
<dbReference type="InterPro" id="IPR005814">
    <property type="entry name" value="Aminotrans_3"/>
</dbReference>
<comment type="subunit">
    <text evidence="5">Homodimer.</text>
</comment>
<dbReference type="Gene3D" id="3.90.1150.10">
    <property type="entry name" value="Aspartate Aminotransferase, domain 1"/>
    <property type="match status" value="1"/>
</dbReference>
<feature type="binding site" evidence="5">
    <location>
        <position position="144"/>
    </location>
    <ligand>
        <name>N(2)-acetyl-L-ornithine</name>
        <dbReference type="ChEBI" id="CHEBI:57805"/>
    </ligand>
</feature>
<accession>A0A3N2D536</accession>
<keyword evidence="1 5" id="KW-0032">Aminotransferase</keyword>
<feature type="binding site" evidence="5">
    <location>
        <position position="286"/>
    </location>
    <ligand>
        <name>pyridoxal 5'-phosphate</name>
        <dbReference type="ChEBI" id="CHEBI:597326"/>
    </ligand>
</feature>
<evidence type="ECO:0000313" key="7">
    <source>
        <dbReference type="Proteomes" id="UP000275394"/>
    </source>
</evidence>
<feature type="modified residue" description="N6-(pyridoxal phosphate)lysine" evidence="5">
    <location>
        <position position="257"/>
    </location>
</feature>
<comment type="pathway">
    <text evidence="5">Amino-acid biosynthesis; L-arginine biosynthesis; N(2)-acetyl-L-ornithine from L-glutamate: step 4/4.</text>
</comment>
<keyword evidence="4 5" id="KW-0663">Pyridoxal phosphate</keyword>
<dbReference type="InterPro" id="IPR015424">
    <property type="entry name" value="PyrdxlP-dep_Trfase"/>
</dbReference>
<dbReference type="PROSITE" id="PS00600">
    <property type="entry name" value="AA_TRANSFER_CLASS_3"/>
    <property type="match status" value="1"/>
</dbReference>
<dbReference type="HAMAP" id="MF_01107">
    <property type="entry name" value="ArgD_aminotrans_3"/>
    <property type="match status" value="1"/>
</dbReference>
<keyword evidence="5" id="KW-0963">Cytoplasm</keyword>
<feature type="binding site" evidence="5">
    <location>
        <position position="285"/>
    </location>
    <ligand>
        <name>N(2)-acetyl-L-ornithine</name>
        <dbReference type="ChEBI" id="CHEBI:57805"/>
    </ligand>
</feature>
<proteinExistence type="inferred from homology"/>
<protein>
    <recommendedName>
        <fullName evidence="5">Acetylornithine aminotransferase</fullName>
        <shortName evidence="5">ACOAT</shortName>
        <ecNumber evidence="5">2.6.1.11</ecNumber>
    </recommendedName>
</protein>
<evidence type="ECO:0000256" key="3">
    <source>
        <dbReference type="ARBA" id="ARBA00022679"/>
    </source>
</evidence>
<evidence type="ECO:0000256" key="5">
    <source>
        <dbReference type="HAMAP-Rule" id="MF_01107"/>
    </source>
</evidence>
<dbReference type="InterPro" id="IPR049704">
    <property type="entry name" value="Aminotrans_3_PPA_site"/>
</dbReference>
<dbReference type="AlphaFoldDB" id="A0A3N2D536"/>
<dbReference type="GO" id="GO:0003992">
    <property type="term" value="F:N2-acetyl-L-ornithine:2-oxoglutarate 5-aminotransferase activity"/>
    <property type="evidence" value="ECO:0007669"/>
    <property type="project" value="UniProtKB-UniRule"/>
</dbReference>
<comment type="caution">
    <text evidence="6">The sequence shown here is derived from an EMBL/GenBank/DDBJ whole genome shotgun (WGS) entry which is preliminary data.</text>
</comment>
<dbReference type="GO" id="GO:0006526">
    <property type="term" value="P:L-arginine biosynthetic process"/>
    <property type="evidence" value="ECO:0007669"/>
    <property type="project" value="UniProtKB-UniRule"/>
</dbReference>
<keyword evidence="2 5" id="KW-0028">Amino-acid biosynthesis</keyword>
<dbReference type="UniPathway" id="UPA00068">
    <property type="reaction ID" value="UER00109"/>
</dbReference>
<dbReference type="InterPro" id="IPR015422">
    <property type="entry name" value="PyrdxlP-dep_Trfase_small"/>
</dbReference>
<name>A0A3N2D536_9GAMM</name>
<dbReference type="EMBL" id="RKHR01000010">
    <property type="protein sequence ID" value="ROR94879.1"/>
    <property type="molecule type" value="Genomic_DNA"/>
</dbReference>
<dbReference type="InterPro" id="IPR050103">
    <property type="entry name" value="Class-III_PLP-dep_AT"/>
</dbReference>
<dbReference type="FunFam" id="3.40.640.10:FF:000004">
    <property type="entry name" value="Acetylornithine aminotransferase"/>
    <property type="match status" value="1"/>
</dbReference>
<feature type="binding site" evidence="5">
    <location>
        <begin position="228"/>
        <end position="231"/>
    </location>
    <ligand>
        <name>pyridoxal 5'-phosphate</name>
        <dbReference type="ChEBI" id="CHEBI:597326"/>
    </ligand>
</feature>
<dbReference type="CDD" id="cd00610">
    <property type="entry name" value="OAT_like"/>
    <property type="match status" value="1"/>
</dbReference>
<feature type="binding site" evidence="5">
    <location>
        <begin position="109"/>
        <end position="110"/>
    </location>
    <ligand>
        <name>pyridoxal 5'-phosphate</name>
        <dbReference type="ChEBI" id="CHEBI:597326"/>
    </ligand>
</feature>
<dbReference type="Pfam" id="PF00202">
    <property type="entry name" value="Aminotran_3"/>
    <property type="match status" value="1"/>
</dbReference>
<reference evidence="6 7" key="1">
    <citation type="submission" date="2018-11" db="EMBL/GenBank/DDBJ databases">
        <title>Genomic Encyclopedia of Type Strains, Phase IV (KMG-IV): sequencing the most valuable type-strain genomes for metagenomic binning, comparative biology and taxonomic classification.</title>
        <authorList>
            <person name="Goeker M."/>
        </authorList>
    </citation>
    <scope>NUCLEOTIDE SEQUENCE [LARGE SCALE GENOMIC DNA]</scope>
    <source>
        <strain evidence="6 7">DSM 100316</strain>
    </source>
</reference>
<evidence type="ECO:0000313" key="6">
    <source>
        <dbReference type="EMBL" id="ROR94879.1"/>
    </source>
</evidence>
<dbReference type="GO" id="GO:0030170">
    <property type="term" value="F:pyridoxal phosphate binding"/>
    <property type="evidence" value="ECO:0007669"/>
    <property type="project" value="InterPro"/>
</dbReference>
<evidence type="ECO:0000256" key="1">
    <source>
        <dbReference type="ARBA" id="ARBA00022576"/>
    </source>
</evidence>
<dbReference type="GO" id="GO:0042802">
    <property type="term" value="F:identical protein binding"/>
    <property type="evidence" value="ECO:0007669"/>
    <property type="project" value="TreeGrafter"/>
</dbReference>
<evidence type="ECO:0000256" key="2">
    <source>
        <dbReference type="ARBA" id="ARBA00022605"/>
    </source>
</evidence>
<dbReference type="NCBIfam" id="TIGR00707">
    <property type="entry name" value="argD"/>
    <property type="match status" value="1"/>
</dbReference>
<organism evidence="6 7">
    <name type="scientific">Sinobacterium caligoides</name>
    <dbReference type="NCBI Taxonomy" id="933926"/>
    <lineage>
        <taxon>Bacteria</taxon>
        <taxon>Pseudomonadati</taxon>
        <taxon>Pseudomonadota</taxon>
        <taxon>Gammaproteobacteria</taxon>
        <taxon>Cellvibrionales</taxon>
        <taxon>Spongiibacteraceae</taxon>
        <taxon>Sinobacterium</taxon>
    </lineage>
</organism>
<dbReference type="GO" id="GO:0005737">
    <property type="term" value="C:cytoplasm"/>
    <property type="evidence" value="ECO:0007669"/>
    <property type="project" value="UniProtKB-SubCell"/>
</dbReference>
<gene>
    <name evidence="5" type="primary">argD</name>
    <name evidence="6" type="ORF">EDC56_3865</name>
</gene>
<comment type="subcellular location">
    <subcellularLocation>
        <location evidence="5">Cytoplasm</location>
    </subcellularLocation>
</comment>
<comment type="catalytic activity">
    <reaction evidence="5">
        <text>N(2)-acetyl-L-ornithine + 2-oxoglutarate = N-acetyl-L-glutamate 5-semialdehyde + L-glutamate</text>
        <dbReference type="Rhea" id="RHEA:18049"/>
        <dbReference type="ChEBI" id="CHEBI:16810"/>
        <dbReference type="ChEBI" id="CHEBI:29123"/>
        <dbReference type="ChEBI" id="CHEBI:29985"/>
        <dbReference type="ChEBI" id="CHEBI:57805"/>
        <dbReference type="EC" id="2.6.1.11"/>
    </reaction>
</comment>
<keyword evidence="7" id="KW-1185">Reference proteome</keyword>
<dbReference type="PANTHER" id="PTHR11986:SF79">
    <property type="entry name" value="ACETYLORNITHINE AMINOTRANSFERASE, MITOCHONDRIAL"/>
    <property type="match status" value="1"/>
</dbReference>
<dbReference type="Gene3D" id="3.40.640.10">
    <property type="entry name" value="Type I PLP-dependent aspartate aminotransferase-like (Major domain)"/>
    <property type="match status" value="1"/>
</dbReference>